<evidence type="ECO:0000313" key="3">
    <source>
        <dbReference type="Proteomes" id="UP000321362"/>
    </source>
</evidence>
<feature type="domain" description="DUF3805" evidence="1">
    <location>
        <begin position="5"/>
        <end position="112"/>
    </location>
</feature>
<dbReference type="OrthoDB" id="1024359at2"/>
<dbReference type="Pfam" id="PF12712">
    <property type="entry name" value="DUF3805"/>
    <property type="match status" value="1"/>
</dbReference>
<dbReference type="Proteomes" id="UP000321362">
    <property type="component" value="Chromosome"/>
</dbReference>
<evidence type="ECO:0000259" key="1">
    <source>
        <dbReference type="Pfam" id="PF12712"/>
    </source>
</evidence>
<name>A0A5B8W0C7_9SPHI</name>
<keyword evidence="3" id="KW-1185">Reference proteome</keyword>
<accession>A0A5B8W0C7</accession>
<gene>
    <name evidence="2" type="ORF">FSB76_14475</name>
</gene>
<dbReference type="InterPro" id="IPR024315">
    <property type="entry name" value="DUF3805"/>
</dbReference>
<dbReference type="Gene3D" id="3.40.1000.10">
    <property type="entry name" value="Mog1/PsbP, alpha/beta/alpha sandwich"/>
    <property type="match status" value="1"/>
</dbReference>
<reference evidence="2 3" key="1">
    <citation type="journal article" date="2013" name="J. Microbiol.">
        <title>Mucilaginibacter ginsenosidivorax sp. nov., with ginsenoside converting activity isolated from sediment.</title>
        <authorList>
            <person name="Kim J.K."/>
            <person name="Choi T.E."/>
            <person name="Liu Q.M."/>
            <person name="Park H.Y."/>
            <person name="Yi T.H."/>
            <person name="Yoon M.H."/>
            <person name="Kim S.C."/>
            <person name="Im W.T."/>
        </authorList>
    </citation>
    <scope>NUCLEOTIDE SEQUENCE [LARGE SCALE GENOMIC DNA]</scope>
    <source>
        <strain evidence="2 3">KHI28</strain>
    </source>
</reference>
<organism evidence="2 3">
    <name type="scientific">Mucilaginibacter ginsenosidivorax</name>
    <dbReference type="NCBI Taxonomy" id="862126"/>
    <lineage>
        <taxon>Bacteria</taxon>
        <taxon>Pseudomonadati</taxon>
        <taxon>Bacteroidota</taxon>
        <taxon>Sphingobacteriia</taxon>
        <taxon>Sphingobacteriales</taxon>
        <taxon>Sphingobacteriaceae</taxon>
        <taxon>Mucilaginibacter</taxon>
    </lineage>
</organism>
<dbReference type="KEGG" id="mgk:FSB76_14475"/>
<sequence>MNYWKFTSAAGWFSTLLPDNWSEYDDDEGTYAFFNTDKWSGNLRITPNKWENSPDIASAIITGELKSNPQAVATKIGNWDAAFYSQKGSDDTLNYFWTTGTQNFIFICSFSVNIAFLGTDAHDKELCVVEKILGNIEINLD</sequence>
<dbReference type="RefSeq" id="WP_147054479.1">
    <property type="nucleotide sequence ID" value="NZ_CP042437.1"/>
</dbReference>
<proteinExistence type="predicted"/>
<protein>
    <submittedName>
        <fullName evidence="2">DUF3805 domain-containing protein</fullName>
    </submittedName>
</protein>
<dbReference type="AlphaFoldDB" id="A0A5B8W0C7"/>
<evidence type="ECO:0000313" key="2">
    <source>
        <dbReference type="EMBL" id="QEC77091.1"/>
    </source>
</evidence>
<dbReference type="EMBL" id="CP042437">
    <property type="protein sequence ID" value="QEC77091.1"/>
    <property type="molecule type" value="Genomic_DNA"/>
</dbReference>